<name>K1RX30_9ZZZZ</name>
<dbReference type="GO" id="GO:0008234">
    <property type="term" value="F:cysteine-type peptidase activity"/>
    <property type="evidence" value="ECO:0007669"/>
    <property type="project" value="UniProtKB-KW"/>
</dbReference>
<dbReference type="InterPro" id="IPR036764">
    <property type="entry name" value="Peptidase_Prp_sf"/>
</dbReference>
<dbReference type="CDD" id="cd16332">
    <property type="entry name" value="Prp-like"/>
    <property type="match status" value="1"/>
</dbReference>
<organism evidence="5">
    <name type="scientific">human gut metagenome</name>
    <dbReference type="NCBI Taxonomy" id="408170"/>
    <lineage>
        <taxon>unclassified sequences</taxon>
        <taxon>metagenomes</taxon>
        <taxon>organismal metagenomes</taxon>
    </lineage>
</organism>
<dbReference type="SUPFAM" id="SSF118010">
    <property type="entry name" value="TM1457-like"/>
    <property type="match status" value="1"/>
</dbReference>
<keyword evidence="4" id="KW-0788">Thiol protease</keyword>
<evidence type="ECO:0000313" key="5">
    <source>
        <dbReference type="EMBL" id="EKC47854.1"/>
    </source>
</evidence>
<dbReference type="PANTHER" id="PTHR39178">
    <property type="entry name" value="HYPOTHETICAL RIBOSOME-ASSOCIATED PROTEIN"/>
    <property type="match status" value="1"/>
</dbReference>
<dbReference type="PANTHER" id="PTHR39178:SF1">
    <property type="entry name" value="RIBOSOMAL-PROCESSING CYSTEINE PROTEASE PRP"/>
    <property type="match status" value="1"/>
</dbReference>
<dbReference type="GO" id="GO:0005840">
    <property type="term" value="C:ribosome"/>
    <property type="evidence" value="ECO:0007669"/>
    <property type="project" value="UniProtKB-KW"/>
</dbReference>
<dbReference type="Gene3D" id="3.30.70.1490">
    <property type="entry name" value="Cysteine protease Prp"/>
    <property type="match status" value="1"/>
</dbReference>
<sequence>MITAKFVYSGDIITGFSVSGHSGSAEIGKDIICSAVSSASYMTVNTLTEIMLLNPEIIEKDGFLGIRLSKDEAAAANDLLKGFELHLKALSELYPNYIKIERGAE</sequence>
<reference evidence="5" key="1">
    <citation type="journal article" date="2013" name="Environ. Microbiol.">
        <title>Microbiota from the distal guts of lean and obese adolescents exhibit partial functional redundancy besides clear differences in community structure.</title>
        <authorList>
            <person name="Ferrer M."/>
            <person name="Ruiz A."/>
            <person name="Lanza F."/>
            <person name="Haange S.B."/>
            <person name="Oberbach A."/>
            <person name="Till H."/>
            <person name="Bargiela R."/>
            <person name="Campoy C."/>
            <person name="Segura M.T."/>
            <person name="Richter M."/>
            <person name="von Bergen M."/>
            <person name="Seifert J."/>
            <person name="Suarez A."/>
        </authorList>
    </citation>
    <scope>NUCLEOTIDE SEQUENCE</scope>
</reference>
<dbReference type="EMBL" id="AJWZ01010647">
    <property type="protein sequence ID" value="EKC47854.1"/>
    <property type="molecule type" value="Genomic_DNA"/>
</dbReference>
<accession>K1RX30</accession>
<proteinExistence type="predicted"/>
<dbReference type="GO" id="GO:0006508">
    <property type="term" value="P:proteolysis"/>
    <property type="evidence" value="ECO:0007669"/>
    <property type="project" value="UniProtKB-KW"/>
</dbReference>
<evidence type="ECO:0000256" key="3">
    <source>
        <dbReference type="ARBA" id="ARBA00022801"/>
    </source>
</evidence>
<dbReference type="InterPro" id="IPR007422">
    <property type="entry name" value="Peptidase_Prp"/>
</dbReference>
<keyword evidence="1" id="KW-0690">Ribosome biogenesis</keyword>
<comment type="caution">
    <text evidence="5">The sequence shown here is derived from an EMBL/GenBank/DDBJ whole genome shotgun (WGS) entry which is preliminary data.</text>
</comment>
<evidence type="ECO:0000256" key="4">
    <source>
        <dbReference type="ARBA" id="ARBA00022807"/>
    </source>
</evidence>
<evidence type="ECO:0000256" key="1">
    <source>
        <dbReference type="ARBA" id="ARBA00022517"/>
    </source>
</evidence>
<evidence type="ECO:0000256" key="2">
    <source>
        <dbReference type="ARBA" id="ARBA00022670"/>
    </source>
</evidence>
<protein>
    <submittedName>
        <fullName evidence="5">Ribosomal protein</fullName>
    </submittedName>
</protein>
<dbReference type="Pfam" id="PF04327">
    <property type="entry name" value="Peptidase_Prp"/>
    <property type="match status" value="1"/>
</dbReference>
<gene>
    <name evidence="5" type="ORF">OBE_15486</name>
</gene>
<keyword evidence="5" id="KW-0687">Ribonucleoprotein</keyword>
<dbReference type="AlphaFoldDB" id="K1RX30"/>
<keyword evidence="5" id="KW-0689">Ribosomal protein</keyword>
<keyword evidence="2" id="KW-0645">Protease</keyword>
<keyword evidence="3" id="KW-0378">Hydrolase</keyword>
<dbReference type="GO" id="GO:0042254">
    <property type="term" value="P:ribosome biogenesis"/>
    <property type="evidence" value="ECO:0007669"/>
    <property type="project" value="UniProtKB-KW"/>
</dbReference>